<keyword evidence="2" id="KW-0472">Membrane</keyword>
<feature type="region of interest" description="Disordered" evidence="1">
    <location>
        <begin position="1"/>
        <end position="21"/>
    </location>
</feature>
<feature type="transmembrane region" description="Helical" evidence="2">
    <location>
        <begin position="82"/>
        <end position="102"/>
    </location>
</feature>
<name>A0A9D8KZ94_9GAMM</name>
<comment type="caution">
    <text evidence="3">The sequence shown here is derived from an EMBL/GenBank/DDBJ whole genome shotgun (WGS) entry which is preliminary data.</text>
</comment>
<accession>A0A9D8KZ94</accession>
<dbReference type="AlphaFoldDB" id="A0A9D8KZ94"/>
<gene>
    <name evidence="3" type="ORF">J0H45_11415</name>
</gene>
<evidence type="ECO:0008006" key="5">
    <source>
        <dbReference type="Google" id="ProtNLM"/>
    </source>
</evidence>
<feature type="transmembrane region" description="Helical" evidence="2">
    <location>
        <begin position="195"/>
        <end position="221"/>
    </location>
</feature>
<keyword evidence="2" id="KW-0812">Transmembrane</keyword>
<proteinExistence type="predicted"/>
<evidence type="ECO:0000313" key="4">
    <source>
        <dbReference type="Proteomes" id="UP000664815"/>
    </source>
</evidence>
<evidence type="ECO:0000313" key="3">
    <source>
        <dbReference type="EMBL" id="MBN8799937.1"/>
    </source>
</evidence>
<keyword evidence="2" id="KW-1133">Transmembrane helix</keyword>
<evidence type="ECO:0000256" key="1">
    <source>
        <dbReference type="SAM" id="MobiDB-lite"/>
    </source>
</evidence>
<feature type="transmembrane region" description="Helical" evidence="2">
    <location>
        <begin position="57"/>
        <end position="76"/>
    </location>
</feature>
<feature type="transmembrane region" description="Helical" evidence="2">
    <location>
        <begin position="162"/>
        <end position="183"/>
    </location>
</feature>
<evidence type="ECO:0000256" key="2">
    <source>
        <dbReference type="SAM" id="Phobius"/>
    </source>
</evidence>
<dbReference type="RefSeq" id="WP_273080895.1">
    <property type="nucleotide sequence ID" value="NZ_JAFKME010000004.1"/>
</dbReference>
<reference evidence="3" key="1">
    <citation type="submission" date="2021-02" db="EMBL/GenBank/DDBJ databases">
        <title>Thiocyanate and organic carbon inputs drive convergent selection for specific autotrophic Afipia and Thiobacillus strains within complex microbiomes.</title>
        <authorList>
            <person name="Huddy R.J."/>
            <person name="Sachdeva R."/>
            <person name="Kadzinga F."/>
            <person name="Kantor R.S."/>
            <person name="Harrison S.T.L."/>
            <person name="Banfield J.F."/>
        </authorList>
    </citation>
    <scope>NUCLEOTIDE SEQUENCE</scope>
    <source>
        <strain evidence="3">SCN18_10_11_15_R1_P_69_7</strain>
    </source>
</reference>
<sequence length="243" mass="27189">MDTVPAPTASNAPAATATPPADAGTALQELSFPALNAALDDYLARTGGTKAGPWERWSLIVGIAGAGLGMLLGNVLSGKAGVIVTLSGFALEILGIGTTLCLQIRRDWRQFRDARREHARHIEEGYTRYQQLVQQVRAFPLEQRRLRLRYIRDRRTTMHERLGLFTGGMDRLGVLPLLVALYLQFKDWRWDNWNAFANITFVQGALALWILVAYALSWYLIHLRVRVQAYELLLAEANTQDGE</sequence>
<organism evidence="3 4">
    <name type="scientific">Stenotrophomonas nitritireducens</name>
    <dbReference type="NCBI Taxonomy" id="83617"/>
    <lineage>
        <taxon>Bacteria</taxon>
        <taxon>Pseudomonadati</taxon>
        <taxon>Pseudomonadota</taxon>
        <taxon>Gammaproteobacteria</taxon>
        <taxon>Lysobacterales</taxon>
        <taxon>Lysobacteraceae</taxon>
        <taxon>Stenotrophomonas</taxon>
    </lineage>
</organism>
<dbReference type="Proteomes" id="UP000664815">
    <property type="component" value="Unassembled WGS sequence"/>
</dbReference>
<dbReference type="EMBL" id="JAFKMG010001023">
    <property type="protein sequence ID" value="MBN8799937.1"/>
    <property type="molecule type" value="Genomic_DNA"/>
</dbReference>
<protein>
    <recommendedName>
        <fullName evidence="5">DUF2270 domain-containing protein</fullName>
    </recommendedName>
</protein>